<proteinExistence type="predicted"/>
<reference evidence="6" key="1">
    <citation type="journal article" date="2015" name="Nat. Genet.">
        <title>The genome and transcriptome of the zoonotic hookworm Ancylostoma ceylanicum identify infection-specific gene families.</title>
        <authorList>
            <person name="Schwarz E.M."/>
            <person name="Hu Y."/>
            <person name="Antoshechkin I."/>
            <person name="Miller M.M."/>
            <person name="Sternberg P.W."/>
            <person name="Aroian R.V."/>
        </authorList>
    </citation>
    <scope>NUCLEOTIDE SEQUENCE</scope>
    <source>
        <strain evidence="6">HY135</strain>
    </source>
</reference>
<dbReference type="Pfam" id="PF08277">
    <property type="entry name" value="PAN_3"/>
    <property type="match status" value="1"/>
</dbReference>
<protein>
    <recommendedName>
        <fullName evidence="7">C-type lectin domain-containing protein</fullName>
    </recommendedName>
</protein>
<evidence type="ECO:0000313" key="6">
    <source>
        <dbReference type="Proteomes" id="UP000024635"/>
    </source>
</evidence>
<comment type="caution">
    <text evidence="5">The sequence shown here is derived from an EMBL/GenBank/DDBJ whole genome shotgun (WGS) entry which is preliminary data.</text>
</comment>
<evidence type="ECO:0000313" key="5">
    <source>
        <dbReference type="EMBL" id="EYC21327.1"/>
    </source>
</evidence>
<feature type="chain" id="PRO_5001489577" description="C-type lectin domain-containing protein" evidence="2">
    <location>
        <begin position="24"/>
        <end position="282"/>
    </location>
</feature>
<accession>A0A016V2S3</accession>
<keyword evidence="6" id="KW-1185">Reference proteome</keyword>
<name>A0A016V2S3_9BILA</name>
<dbReference type="EMBL" id="JARK01001355">
    <property type="protein sequence ID" value="EYC21327.1"/>
    <property type="molecule type" value="Genomic_DNA"/>
</dbReference>
<dbReference type="Gene3D" id="3.10.100.10">
    <property type="entry name" value="Mannose-Binding Protein A, subunit A"/>
    <property type="match status" value="1"/>
</dbReference>
<organism evidence="5 6">
    <name type="scientific">Ancylostoma ceylanicum</name>
    <dbReference type="NCBI Taxonomy" id="53326"/>
    <lineage>
        <taxon>Eukaryota</taxon>
        <taxon>Metazoa</taxon>
        <taxon>Ecdysozoa</taxon>
        <taxon>Nematoda</taxon>
        <taxon>Chromadorea</taxon>
        <taxon>Rhabditida</taxon>
        <taxon>Rhabditina</taxon>
        <taxon>Rhabditomorpha</taxon>
        <taxon>Strongyloidea</taxon>
        <taxon>Ancylostomatidae</taxon>
        <taxon>Ancylostomatinae</taxon>
        <taxon>Ancylostoma</taxon>
    </lineage>
</organism>
<feature type="region of interest" description="Disordered" evidence="1">
    <location>
        <begin position="118"/>
        <end position="139"/>
    </location>
</feature>
<dbReference type="SMART" id="SM00034">
    <property type="entry name" value="CLECT"/>
    <property type="match status" value="1"/>
</dbReference>
<evidence type="ECO:0000259" key="3">
    <source>
        <dbReference type="PROSITE" id="PS50041"/>
    </source>
</evidence>
<dbReference type="InterPro" id="IPR003609">
    <property type="entry name" value="Pan_app"/>
</dbReference>
<evidence type="ECO:0008006" key="7">
    <source>
        <dbReference type="Google" id="ProtNLM"/>
    </source>
</evidence>
<feature type="signal peptide" evidence="2">
    <location>
        <begin position="1"/>
        <end position="23"/>
    </location>
</feature>
<evidence type="ECO:0000256" key="2">
    <source>
        <dbReference type="SAM" id="SignalP"/>
    </source>
</evidence>
<dbReference type="InterPro" id="IPR016187">
    <property type="entry name" value="CTDL_fold"/>
</dbReference>
<dbReference type="Proteomes" id="UP000024635">
    <property type="component" value="Unassembled WGS sequence"/>
</dbReference>
<dbReference type="AlphaFoldDB" id="A0A016V2S3"/>
<gene>
    <name evidence="5" type="primary">Acey_s0019.g3755</name>
    <name evidence="5" type="ORF">Y032_0019g3755</name>
</gene>
<feature type="domain" description="Apple" evidence="4">
    <location>
        <begin position="26"/>
        <end position="102"/>
    </location>
</feature>
<dbReference type="PROSITE" id="PS50948">
    <property type="entry name" value="PAN"/>
    <property type="match status" value="1"/>
</dbReference>
<dbReference type="PANTHER" id="PTHR22803">
    <property type="entry name" value="MANNOSE, PHOSPHOLIPASE, LECTIN RECEPTOR RELATED"/>
    <property type="match status" value="1"/>
</dbReference>
<dbReference type="InterPro" id="IPR006583">
    <property type="entry name" value="PAN-3_domain"/>
</dbReference>
<sequence length="282" mass="31603">MWTSRISVMWLIAILGWRQLAPGWTCSFVKISGSYNASEMSTHGGVTQDDCFRLCYDESECIIIVYTKSADNGSCHIYRKSGLQQLPEGEAYELRRDEEKNCERRVTMNVPRTAQKTTTTGLDVKHSSTPDSGTRTPTGCKHLSSTDKCYQVFSEFLSFTSAEERCKSKNGSLASIHSREQNAFLEGLFTSANINSIAGAVWIGLYLPEAHTNINEAGEWTDGSMFDFRNWEKGEPFNKDGAESCTEHPVDGGPRSPMLATADRQHRRPTPIDSYRCHCQQN</sequence>
<dbReference type="InterPro" id="IPR016186">
    <property type="entry name" value="C-type_lectin-like/link_sf"/>
</dbReference>
<keyword evidence="2" id="KW-0732">Signal</keyword>
<dbReference type="Pfam" id="PF00059">
    <property type="entry name" value="Lectin_C"/>
    <property type="match status" value="1"/>
</dbReference>
<dbReference type="STRING" id="53326.A0A016V2S3"/>
<evidence type="ECO:0000259" key="4">
    <source>
        <dbReference type="PROSITE" id="PS50948"/>
    </source>
</evidence>
<feature type="region of interest" description="Disordered" evidence="1">
    <location>
        <begin position="237"/>
        <end position="273"/>
    </location>
</feature>
<dbReference type="InterPro" id="IPR001304">
    <property type="entry name" value="C-type_lectin-like"/>
</dbReference>
<dbReference type="OrthoDB" id="5860166at2759"/>
<dbReference type="InterPro" id="IPR050111">
    <property type="entry name" value="C-type_lectin/snaclec_domain"/>
</dbReference>
<dbReference type="SUPFAM" id="SSF56436">
    <property type="entry name" value="C-type lectin-like"/>
    <property type="match status" value="1"/>
</dbReference>
<feature type="domain" description="C-type lectin" evidence="3">
    <location>
        <begin position="145"/>
        <end position="245"/>
    </location>
</feature>
<evidence type="ECO:0000256" key="1">
    <source>
        <dbReference type="SAM" id="MobiDB-lite"/>
    </source>
</evidence>
<feature type="compositionally biased region" description="Basic and acidic residues" evidence="1">
    <location>
        <begin position="237"/>
        <end position="250"/>
    </location>
</feature>
<dbReference type="PROSITE" id="PS50041">
    <property type="entry name" value="C_TYPE_LECTIN_2"/>
    <property type="match status" value="1"/>
</dbReference>